<name>A0A7W2FBZ4_9BURK</name>
<dbReference type="GO" id="GO:0009523">
    <property type="term" value="C:photosystem II"/>
    <property type="evidence" value="ECO:0007669"/>
    <property type="project" value="UniProtKB-KW"/>
</dbReference>
<evidence type="ECO:0000313" key="6">
    <source>
        <dbReference type="EMBL" id="MBA5688911.1"/>
    </source>
</evidence>
<dbReference type="InterPro" id="IPR015943">
    <property type="entry name" value="WD40/YVTN_repeat-like_dom_sf"/>
</dbReference>
<accession>A0A7W2FBZ4</accession>
<proteinExistence type="predicted"/>
<dbReference type="GO" id="GO:0015979">
    <property type="term" value="P:photosynthesis"/>
    <property type="evidence" value="ECO:0007669"/>
    <property type="project" value="UniProtKB-KW"/>
</dbReference>
<keyword evidence="1" id="KW-0602">Photosynthesis</keyword>
<organism evidence="6 7">
    <name type="scientific">Rugamonas apoptosis</name>
    <dbReference type="NCBI Taxonomy" id="2758570"/>
    <lineage>
        <taxon>Bacteria</taxon>
        <taxon>Pseudomonadati</taxon>
        <taxon>Pseudomonadota</taxon>
        <taxon>Betaproteobacteria</taxon>
        <taxon>Burkholderiales</taxon>
        <taxon>Oxalobacteraceae</taxon>
        <taxon>Telluria group</taxon>
        <taxon>Rugamonas</taxon>
    </lineage>
</organism>
<feature type="chain" id="PRO_5030769586" evidence="4">
    <location>
        <begin position="31"/>
        <end position="393"/>
    </location>
</feature>
<evidence type="ECO:0000313" key="7">
    <source>
        <dbReference type="Proteomes" id="UP000573499"/>
    </source>
</evidence>
<protein>
    <submittedName>
        <fullName evidence="6">Photosystem I reaction center subunit IV</fullName>
    </submittedName>
</protein>
<evidence type="ECO:0000259" key="5">
    <source>
        <dbReference type="Pfam" id="PF14870"/>
    </source>
</evidence>
<dbReference type="PANTHER" id="PTHR47199:SF2">
    <property type="entry name" value="PHOTOSYSTEM II STABILITY_ASSEMBLY FACTOR HCF136, CHLOROPLASTIC"/>
    <property type="match status" value="1"/>
</dbReference>
<dbReference type="SUPFAM" id="SSF50939">
    <property type="entry name" value="Sialidases"/>
    <property type="match status" value="1"/>
</dbReference>
<gene>
    <name evidence="6" type="ORF">H3H39_17860</name>
</gene>
<evidence type="ECO:0000256" key="3">
    <source>
        <dbReference type="SAM" id="MobiDB-lite"/>
    </source>
</evidence>
<dbReference type="Proteomes" id="UP000573499">
    <property type="component" value="Unassembled WGS sequence"/>
</dbReference>
<evidence type="ECO:0000256" key="1">
    <source>
        <dbReference type="ARBA" id="ARBA00022531"/>
    </source>
</evidence>
<feature type="region of interest" description="Disordered" evidence="3">
    <location>
        <begin position="143"/>
        <end position="164"/>
    </location>
</feature>
<dbReference type="EMBL" id="JACEZU010000008">
    <property type="protein sequence ID" value="MBA5688911.1"/>
    <property type="molecule type" value="Genomic_DNA"/>
</dbReference>
<dbReference type="Pfam" id="PF14870">
    <property type="entry name" value="PSII_BNR"/>
    <property type="match status" value="2"/>
</dbReference>
<feature type="domain" description="Photosynthesis system II assembly factor Ycf48/Hcf136-like" evidence="5">
    <location>
        <begin position="75"/>
        <end position="123"/>
    </location>
</feature>
<evidence type="ECO:0000256" key="4">
    <source>
        <dbReference type="SAM" id="SignalP"/>
    </source>
</evidence>
<dbReference type="AlphaFoldDB" id="A0A7W2FBZ4"/>
<dbReference type="InterPro" id="IPR036278">
    <property type="entry name" value="Sialidase_sf"/>
</dbReference>
<dbReference type="PANTHER" id="PTHR47199">
    <property type="entry name" value="PHOTOSYSTEM II STABILITY/ASSEMBLY FACTOR HCF136, CHLOROPLASTIC"/>
    <property type="match status" value="1"/>
</dbReference>
<comment type="caution">
    <text evidence="6">The sequence shown here is derived from an EMBL/GenBank/DDBJ whole genome shotgun (WGS) entry which is preliminary data.</text>
</comment>
<keyword evidence="2" id="KW-0604">Photosystem II</keyword>
<dbReference type="RefSeq" id="WP_182154966.1">
    <property type="nucleotide sequence ID" value="NZ_JACEZU010000008.1"/>
</dbReference>
<dbReference type="Gene3D" id="2.130.10.10">
    <property type="entry name" value="YVTN repeat-like/Quinoprotein amine dehydrogenase"/>
    <property type="match status" value="2"/>
</dbReference>
<evidence type="ECO:0000256" key="2">
    <source>
        <dbReference type="ARBA" id="ARBA00023276"/>
    </source>
</evidence>
<sequence>MIHTTLAKIGSTRRYLLVCIALAAPLLAHAGIDRLDNPAYLAPKASGAMMVDVVRAGNRVVAVGEHGIILYSDTNGKTWRQAAVPVSVTLTAVYFPMPKKGWAVGHDGVILRSEDGGGHWTKQFDGNTANALVLAAARKRERDARDAKHARTASSEEAGGQPVTALQNAERALEDAQAGAKFGPSRPLFDVWFKDESEGIAVGSFGQLFHTADGGRTWALWGERIANPDGLHLNAISATAKGTLLIAGEAGKVFRSADGGASWTTLDTGYAGQLYGVLGIDEGGGRETLIAFGFGGNVFRLTGGSSSWRRVSVEEKKPVVSGRMLADGRIALLTYDGRILLGDERGQSFRPATRDAGMSVAAFTLIDNGAFIVAGEKGIRIVSMNNTIKTRQP</sequence>
<reference evidence="6 7" key="1">
    <citation type="submission" date="2020-07" db="EMBL/GenBank/DDBJ databases">
        <title>Novel species isolated from subtropical streams in China.</title>
        <authorList>
            <person name="Lu H."/>
        </authorList>
    </citation>
    <scope>NUCLEOTIDE SEQUENCE [LARGE SCALE GENOMIC DNA]</scope>
    <source>
        <strain evidence="6 7">LX47W</strain>
    </source>
</reference>
<dbReference type="InterPro" id="IPR028203">
    <property type="entry name" value="PSII_CF48-like_dom"/>
</dbReference>
<keyword evidence="7" id="KW-1185">Reference proteome</keyword>
<feature type="signal peptide" evidence="4">
    <location>
        <begin position="1"/>
        <end position="30"/>
    </location>
</feature>
<keyword evidence="4" id="KW-0732">Signal</keyword>
<feature type="domain" description="Photosynthesis system II assembly factor Ycf48/Hcf136-like" evidence="5">
    <location>
        <begin position="188"/>
        <end position="280"/>
    </location>
</feature>